<evidence type="ECO:0000313" key="2">
    <source>
        <dbReference type="Proteomes" id="UP000318313"/>
    </source>
</evidence>
<reference evidence="1 2" key="1">
    <citation type="submission" date="2019-03" db="EMBL/GenBank/DDBJ databases">
        <title>Deep-cultivation of Planctomycetes and their phenomic and genomic characterization uncovers novel biology.</title>
        <authorList>
            <person name="Wiegand S."/>
            <person name="Jogler M."/>
            <person name="Boedeker C."/>
            <person name="Pinto D."/>
            <person name="Vollmers J."/>
            <person name="Rivas-Marin E."/>
            <person name="Kohn T."/>
            <person name="Peeters S.H."/>
            <person name="Heuer A."/>
            <person name="Rast P."/>
            <person name="Oberbeckmann S."/>
            <person name="Bunk B."/>
            <person name="Jeske O."/>
            <person name="Meyerdierks A."/>
            <person name="Storesund J.E."/>
            <person name="Kallscheuer N."/>
            <person name="Luecker S."/>
            <person name="Lage O.M."/>
            <person name="Pohl T."/>
            <person name="Merkel B.J."/>
            <person name="Hornburger P."/>
            <person name="Mueller R.-W."/>
            <person name="Bruemmer F."/>
            <person name="Labrenz M."/>
            <person name="Spormann A.M."/>
            <person name="Op den Camp H."/>
            <person name="Overmann J."/>
            <person name="Amann R."/>
            <person name="Jetten M.S.M."/>
            <person name="Mascher T."/>
            <person name="Medema M.H."/>
            <person name="Devos D.P."/>
            <person name="Kaster A.-K."/>
            <person name="Ovreas L."/>
            <person name="Rohde M."/>
            <person name="Galperin M.Y."/>
            <person name="Jogler C."/>
        </authorList>
    </citation>
    <scope>NUCLEOTIDE SEQUENCE [LARGE SCALE GENOMIC DNA]</scope>
    <source>
        <strain evidence="1 2">Enr17</strain>
    </source>
</reference>
<keyword evidence="2" id="KW-1185">Reference proteome</keyword>
<dbReference type="OrthoDB" id="860574at2"/>
<gene>
    <name evidence="1" type="ORF">Enr17x_55820</name>
</gene>
<dbReference type="EMBL" id="CP037452">
    <property type="protein sequence ID" value="QDV53507.1"/>
    <property type="molecule type" value="Genomic_DNA"/>
</dbReference>
<proteinExistence type="predicted"/>
<dbReference type="Pfam" id="PF05141">
    <property type="entry name" value="DIT1_PvcA"/>
    <property type="match status" value="1"/>
</dbReference>
<protein>
    <submittedName>
        <fullName evidence="1">Pyoverdine/dityrosine biosynthesis protein</fullName>
    </submittedName>
</protein>
<accession>A0A518IK72</accession>
<sequence>MNKASIKHSNVTKAGSLGGASEIEEAFTKVELPCNIAHANNREFDTLLSAMYQEKQSLVNKYERVIKTSQDQAEAVFNILKKACMSVKLTGIGNPEAESQIYEKIKSLTKKQVPLIMALPMGGGKVAVELKTGNGYLPDTAEWEAWNHLAAIAEAISTFYRPGAKIVVVGDAMLHTADLGMNATEAAQHLNTAQQDLKMLNIADFIKLPDPLKSLPDNWSKTIADQRRKIIQKTHNDAAFTNQQREQTESLVYSLNTRVYELKRSDYIRMFAALKGSVKGISAEHRLLAANHYQRSEQVTANYTAVNYAIRATGLISRVVKDTTGAEDSLRLSVHAKPLEFRPLLFESGRLVRNAGLLPMHGTGVVGEYKGKLHFGIDFDIALRIRGFAKVYYDGRPLFYRWTEHHSEPHLVDSVVSSCGLVT</sequence>
<dbReference type="AlphaFoldDB" id="A0A518IK72"/>
<name>A0A518IK72_9PLAN</name>
<evidence type="ECO:0000313" key="1">
    <source>
        <dbReference type="EMBL" id="QDV53507.1"/>
    </source>
</evidence>
<dbReference type="Proteomes" id="UP000318313">
    <property type="component" value="Chromosome"/>
</dbReference>
<dbReference type="KEGG" id="gfm:Enr17x_55820"/>
<dbReference type="InterPro" id="IPR007817">
    <property type="entry name" value="Isocyanide_synthase_DIT1"/>
</dbReference>
<organism evidence="1 2">
    <name type="scientific">Gimesia fumaroli</name>
    <dbReference type="NCBI Taxonomy" id="2527976"/>
    <lineage>
        <taxon>Bacteria</taxon>
        <taxon>Pseudomonadati</taxon>
        <taxon>Planctomycetota</taxon>
        <taxon>Planctomycetia</taxon>
        <taxon>Planctomycetales</taxon>
        <taxon>Planctomycetaceae</taxon>
        <taxon>Gimesia</taxon>
    </lineage>
</organism>